<proteinExistence type="predicted"/>
<dbReference type="InterPro" id="IPR058410">
    <property type="entry name" value="DUF8097"/>
</dbReference>
<evidence type="ECO:0000259" key="1">
    <source>
        <dbReference type="Pfam" id="PF26397"/>
    </source>
</evidence>
<comment type="caution">
    <text evidence="2">The sequence shown here is derived from an EMBL/GenBank/DDBJ whole genome shotgun (WGS) entry which is preliminary data.</text>
</comment>
<keyword evidence="3" id="KW-1185">Reference proteome</keyword>
<gene>
    <name evidence="2" type="ORF">GQS65_20615</name>
</gene>
<reference evidence="2 3" key="1">
    <citation type="submission" date="2019-12" db="EMBL/GenBank/DDBJ databases">
        <title>Halocatena pleomorpha gen. nov. sp. nov., an extremely halophilic archaeon of family Halobacteriaceae isolated from saltpan soil.</title>
        <authorList>
            <person name="Pal Y."/>
            <person name="Verma A."/>
            <person name="Krishnamurthi S."/>
            <person name="Kumar P."/>
        </authorList>
    </citation>
    <scope>NUCLEOTIDE SEQUENCE [LARGE SCALE GENOMIC DNA]</scope>
    <source>
        <strain evidence="2 3">JCM 16495</strain>
    </source>
</reference>
<dbReference type="RefSeq" id="WP_158206503.1">
    <property type="nucleotide sequence ID" value="NZ_WSZK01000042.1"/>
</dbReference>
<name>A0A6B0GU04_9EURY</name>
<organism evidence="2 3">
    <name type="scientific">Halomarina oriensis</name>
    <dbReference type="NCBI Taxonomy" id="671145"/>
    <lineage>
        <taxon>Archaea</taxon>
        <taxon>Methanobacteriati</taxon>
        <taxon>Methanobacteriota</taxon>
        <taxon>Stenosarchaea group</taxon>
        <taxon>Halobacteria</taxon>
        <taxon>Halobacteriales</taxon>
        <taxon>Natronomonadaceae</taxon>
        <taxon>Halomarina</taxon>
    </lineage>
</organism>
<feature type="domain" description="DUF8097" evidence="1">
    <location>
        <begin position="3"/>
        <end position="108"/>
    </location>
</feature>
<evidence type="ECO:0000313" key="2">
    <source>
        <dbReference type="EMBL" id="MWG36857.1"/>
    </source>
</evidence>
<dbReference type="Pfam" id="PF26397">
    <property type="entry name" value="DUF8097"/>
    <property type="match status" value="1"/>
</dbReference>
<accession>A0A6B0GU04</accession>
<evidence type="ECO:0000313" key="3">
    <source>
        <dbReference type="Proteomes" id="UP000451471"/>
    </source>
</evidence>
<dbReference type="EMBL" id="WSZK01000042">
    <property type="protein sequence ID" value="MWG36857.1"/>
    <property type="molecule type" value="Genomic_DNA"/>
</dbReference>
<dbReference type="Proteomes" id="UP000451471">
    <property type="component" value="Unassembled WGS sequence"/>
</dbReference>
<sequence>MLALLDALRRRVDPDDHESLEVPEWTSPWTLGGLFAGVAYGWATDTDWHGVRTNKRRRILLMALQNTGRRLVFGDREADQQAFGLGQLAGFVLYRLRYGVLGGLPGDDRADSGETGG</sequence>
<dbReference type="AlphaFoldDB" id="A0A6B0GU04"/>
<protein>
    <recommendedName>
        <fullName evidence="1">DUF8097 domain-containing protein</fullName>
    </recommendedName>
</protein>